<dbReference type="PATRIC" id="fig|693.5.peg.3558"/>
<dbReference type="InterPro" id="IPR037185">
    <property type="entry name" value="EmrE-like"/>
</dbReference>
<dbReference type="PANTHER" id="PTHR32322">
    <property type="entry name" value="INNER MEMBRANE TRANSPORTER"/>
    <property type="match status" value="1"/>
</dbReference>
<feature type="transmembrane region" description="Helical" evidence="6">
    <location>
        <begin position="118"/>
        <end position="137"/>
    </location>
</feature>
<feature type="transmembrane region" description="Helical" evidence="6">
    <location>
        <begin position="176"/>
        <end position="198"/>
    </location>
</feature>
<keyword evidence="9" id="KW-1185">Reference proteome</keyword>
<dbReference type="SUPFAM" id="SSF103481">
    <property type="entry name" value="Multidrug resistance efflux transporter EmrE"/>
    <property type="match status" value="2"/>
</dbReference>
<protein>
    <submittedName>
        <fullName evidence="8">ABC transporter permease</fullName>
    </submittedName>
</protein>
<dbReference type="RefSeq" id="WP_053397105.1">
    <property type="nucleotide sequence ID" value="NZ_LHPJ01000026.1"/>
</dbReference>
<feature type="transmembrane region" description="Helical" evidence="6">
    <location>
        <begin position="143"/>
        <end position="164"/>
    </location>
</feature>
<organism evidence="8 9">
    <name type="scientific">Vibrio nereis</name>
    <dbReference type="NCBI Taxonomy" id="693"/>
    <lineage>
        <taxon>Bacteria</taxon>
        <taxon>Pseudomonadati</taxon>
        <taxon>Pseudomonadota</taxon>
        <taxon>Gammaproteobacteria</taxon>
        <taxon>Vibrionales</taxon>
        <taxon>Vibrionaceae</taxon>
        <taxon>Vibrio</taxon>
    </lineage>
</organism>
<dbReference type="Proteomes" id="UP000037515">
    <property type="component" value="Unassembled WGS sequence"/>
</dbReference>
<keyword evidence="5 6" id="KW-0472">Membrane</keyword>
<feature type="domain" description="EamA" evidence="7">
    <location>
        <begin position="147"/>
        <end position="281"/>
    </location>
</feature>
<evidence type="ECO:0000256" key="1">
    <source>
        <dbReference type="ARBA" id="ARBA00004141"/>
    </source>
</evidence>
<evidence type="ECO:0000313" key="9">
    <source>
        <dbReference type="Proteomes" id="UP000037515"/>
    </source>
</evidence>
<dbReference type="GO" id="GO:0016020">
    <property type="term" value="C:membrane"/>
    <property type="evidence" value="ECO:0007669"/>
    <property type="project" value="UniProtKB-SubCell"/>
</dbReference>
<dbReference type="InterPro" id="IPR050638">
    <property type="entry name" value="AA-Vitamin_Transporters"/>
</dbReference>
<reference evidence="9" key="1">
    <citation type="submission" date="2015-08" db="EMBL/GenBank/DDBJ databases">
        <title>Vibrio galatheae sp. nov., a novel member of the Vibrionaceae family isolated from the Solomon Islands.</title>
        <authorList>
            <person name="Giubergia S."/>
            <person name="Machado H."/>
            <person name="Mateiu R.V."/>
            <person name="Gram L."/>
        </authorList>
    </citation>
    <scope>NUCLEOTIDE SEQUENCE [LARGE SCALE GENOMIC DNA]</scope>
    <source>
        <strain evidence="9">DSM 19584</strain>
    </source>
</reference>
<evidence type="ECO:0000256" key="2">
    <source>
        <dbReference type="ARBA" id="ARBA00007362"/>
    </source>
</evidence>
<feature type="transmembrane region" description="Helical" evidence="6">
    <location>
        <begin position="37"/>
        <end position="55"/>
    </location>
</feature>
<feature type="transmembrane region" description="Helical" evidence="6">
    <location>
        <begin position="210"/>
        <end position="228"/>
    </location>
</feature>
<evidence type="ECO:0000256" key="3">
    <source>
        <dbReference type="ARBA" id="ARBA00022692"/>
    </source>
</evidence>
<dbReference type="OrthoDB" id="5430053at2"/>
<name>A0A0M0HJ19_VIBNE</name>
<comment type="caution">
    <text evidence="8">The sequence shown here is derived from an EMBL/GenBank/DDBJ whole genome shotgun (WGS) entry which is preliminary data.</text>
</comment>
<feature type="domain" description="EamA" evidence="7">
    <location>
        <begin position="9"/>
        <end position="136"/>
    </location>
</feature>
<evidence type="ECO:0000256" key="6">
    <source>
        <dbReference type="SAM" id="Phobius"/>
    </source>
</evidence>
<dbReference type="STRING" id="693.AKJ17_17515"/>
<comment type="subcellular location">
    <subcellularLocation>
        <location evidence="1">Membrane</location>
        <topology evidence="1">Multi-pass membrane protein</topology>
    </subcellularLocation>
</comment>
<proteinExistence type="inferred from homology"/>
<keyword evidence="4 6" id="KW-1133">Transmembrane helix</keyword>
<keyword evidence="3 6" id="KW-0812">Transmembrane</keyword>
<evidence type="ECO:0000313" key="8">
    <source>
        <dbReference type="EMBL" id="KOO01996.1"/>
    </source>
</evidence>
<evidence type="ECO:0000256" key="4">
    <source>
        <dbReference type="ARBA" id="ARBA00022989"/>
    </source>
</evidence>
<dbReference type="Pfam" id="PF00892">
    <property type="entry name" value="EamA"/>
    <property type="match status" value="2"/>
</dbReference>
<dbReference type="AlphaFoldDB" id="A0A0M0HJ19"/>
<comment type="similarity">
    <text evidence="2">Belongs to the EamA transporter family.</text>
</comment>
<accession>A0A0M0HJ19</accession>
<evidence type="ECO:0000259" key="7">
    <source>
        <dbReference type="Pfam" id="PF00892"/>
    </source>
</evidence>
<gene>
    <name evidence="8" type="ORF">AKJ17_17515</name>
</gene>
<dbReference type="Gene3D" id="1.10.3730.20">
    <property type="match status" value="2"/>
</dbReference>
<dbReference type="PANTHER" id="PTHR32322:SF2">
    <property type="entry name" value="EAMA DOMAIN-CONTAINING PROTEIN"/>
    <property type="match status" value="1"/>
</dbReference>
<evidence type="ECO:0000256" key="5">
    <source>
        <dbReference type="ARBA" id="ARBA00023136"/>
    </source>
</evidence>
<feature type="transmembrane region" description="Helical" evidence="6">
    <location>
        <begin position="240"/>
        <end position="259"/>
    </location>
</feature>
<dbReference type="EMBL" id="LHPJ01000026">
    <property type="protein sequence ID" value="KOO01996.1"/>
    <property type="molecule type" value="Genomic_DNA"/>
</dbReference>
<feature type="transmembrane region" description="Helical" evidence="6">
    <location>
        <begin position="265"/>
        <end position="282"/>
    </location>
</feature>
<feature type="transmembrane region" description="Helical" evidence="6">
    <location>
        <begin position="94"/>
        <end position="113"/>
    </location>
</feature>
<sequence>MTHTERIQAILLTAIAPIVWGSTYIVTTELLPADSPLLASAIRALPAGLLLIAYTRCFPNQQWWGKLACLGTLNIGLFFYCLFFAASYLPGGTAALVMSSQPIIVMLLSGLVLKSKIALSHCIAAIFGVLGVALIVINETVQISAQGIVLAVLGTLSMASGVVLTKYWGRPENMSTLAFTGWQLLVGGVLLLPAALWFEGLPDTISLKNLAGYSYLTLVGAVIAYVLWFKGIERLPATNVAFLGFLSSVSASVLGYVFLDEILTPLQLLGAAAILVSIFLASHSPKAANA</sequence>
<dbReference type="InterPro" id="IPR000620">
    <property type="entry name" value="EamA_dom"/>
</dbReference>
<feature type="transmembrane region" description="Helical" evidence="6">
    <location>
        <begin position="67"/>
        <end position="88"/>
    </location>
</feature>